<dbReference type="AlphaFoldDB" id="A0AAV7E5B7"/>
<dbReference type="Proteomes" id="UP000825729">
    <property type="component" value="Unassembled WGS sequence"/>
</dbReference>
<evidence type="ECO:0000313" key="3">
    <source>
        <dbReference type="Proteomes" id="UP000825729"/>
    </source>
</evidence>
<gene>
    <name evidence="2" type="ORF">H6P81_018486</name>
</gene>
<comment type="caution">
    <text evidence="2">The sequence shown here is derived from an EMBL/GenBank/DDBJ whole genome shotgun (WGS) entry which is preliminary data.</text>
</comment>
<evidence type="ECO:0000313" key="2">
    <source>
        <dbReference type="EMBL" id="KAG9442632.1"/>
    </source>
</evidence>
<sequence>MTLLSLMQQCVAVWECGGGKSRYISHFIFDQGIYFLGKESVFPRRKTVFLDFQRDGPNGMTPSVESDVGLPEANQRPGARVPSHHHPTVFADLGGTSAVNGRQPSANLVCRKSTVSV</sequence>
<reference evidence="2 3" key="1">
    <citation type="submission" date="2021-07" db="EMBL/GenBank/DDBJ databases">
        <title>The Aristolochia fimbriata genome: insights into angiosperm evolution, floral development and chemical biosynthesis.</title>
        <authorList>
            <person name="Jiao Y."/>
        </authorList>
    </citation>
    <scope>NUCLEOTIDE SEQUENCE [LARGE SCALE GENOMIC DNA]</scope>
    <source>
        <strain evidence="2">IBCAS-2021</strain>
        <tissue evidence="2">Leaf</tissue>
    </source>
</reference>
<accession>A0AAV7E5B7</accession>
<evidence type="ECO:0000256" key="1">
    <source>
        <dbReference type="SAM" id="MobiDB-lite"/>
    </source>
</evidence>
<organism evidence="2 3">
    <name type="scientific">Aristolochia fimbriata</name>
    <name type="common">White veined hardy Dutchman's pipe vine</name>
    <dbReference type="NCBI Taxonomy" id="158543"/>
    <lineage>
        <taxon>Eukaryota</taxon>
        <taxon>Viridiplantae</taxon>
        <taxon>Streptophyta</taxon>
        <taxon>Embryophyta</taxon>
        <taxon>Tracheophyta</taxon>
        <taxon>Spermatophyta</taxon>
        <taxon>Magnoliopsida</taxon>
        <taxon>Magnoliidae</taxon>
        <taxon>Piperales</taxon>
        <taxon>Aristolochiaceae</taxon>
        <taxon>Aristolochia</taxon>
    </lineage>
</organism>
<name>A0AAV7E5B7_ARIFI</name>
<keyword evidence="3" id="KW-1185">Reference proteome</keyword>
<dbReference type="EMBL" id="JAINDJ010000007">
    <property type="protein sequence ID" value="KAG9442632.1"/>
    <property type="molecule type" value="Genomic_DNA"/>
</dbReference>
<proteinExistence type="predicted"/>
<protein>
    <submittedName>
        <fullName evidence="2">Uncharacterized protein</fullName>
    </submittedName>
</protein>
<feature type="region of interest" description="Disordered" evidence="1">
    <location>
        <begin position="57"/>
        <end position="86"/>
    </location>
</feature>